<keyword evidence="2 5" id="KW-0812">Transmembrane</keyword>
<feature type="transmembrane region" description="Helical" evidence="5">
    <location>
        <begin position="40"/>
        <end position="59"/>
    </location>
</feature>
<evidence type="ECO:0000256" key="1">
    <source>
        <dbReference type="ARBA" id="ARBA00004141"/>
    </source>
</evidence>
<feature type="transmembrane region" description="Helical" evidence="5">
    <location>
        <begin position="113"/>
        <end position="139"/>
    </location>
</feature>
<dbReference type="RefSeq" id="WP_091996848.1">
    <property type="nucleotide sequence ID" value="NZ_FMYQ01000008.1"/>
</dbReference>
<dbReference type="AlphaFoldDB" id="A0A1G6MYL2"/>
<keyword evidence="4 5" id="KW-0472">Membrane</keyword>
<name>A0A1G6MYL2_9BURK</name>
<dbReference type="GO" id="GO:0016020">
    <property type="term" value="C:membrane"/>
    <property type="evidence" value="ECO:0007669"/>
    <property type="project" value="UniProtKB-SubCell"/>
</dbReference>
<evidence type="ECO:0000256" key="3">
    <source>
        <dbReference type="ARBA" id="ARBA00022989"/>
    </source>
</evidence>
<dbReference type="Proteomes" id="UP000198908">
    <property type="component" value="Unassembled WGS sequence"/>
</dbReference>
<dbReference type="OrthoDB" id="5293641at2"/>
<evidence type="ECO:0000256" key="4">
    <source>
        <dbReference type="ARBA" id="ARBA00023136"/>
    </source>
</evidence>
<evidence type="ECO:0000259" key="6">
    <source>
        <dbReference type="Pfam" id="PF07298"/>
    </source>
</evidence>
<feature type="domain" description="NnrU" evidence="6">
    <location>
        <begin position="3"/>
        <end position="190"/>
    </location>
</feature>
<accession>A0A1G6MYL2</accession>
<comment type="subcellular location">
    <subcellularLocation>
        <location evidence="1">Membrane</location>
        <topology evidence="1">Multi-pass membrane protein</topology>
    </subcellularLocation>
</comment>
<evidence type="ECO:0000256" key="2">
    <source>
        <dbReference type="ARBA" id="ARBA00022692"/>
    </source>
</evidence>
<feature type="transmembrane region" description="Helical" evidence="5">
    <location>
        <begin position="71"/>
        <end position="93"/>
    </location>
</feature>
<sequence>MAILVLGLVIFIGVHSIRIVAAPWRAAQIERFGPQAWRGAFAVLSILGIVLTVHGYGLSRRYPVPVWLPPFWTAHITALLTAIAFIMIVAAYVPGNHLKRALGQPFVTGIAVWAFAHLLANGTLNDIVLFAVFLVWALIELRVENRRDREAGVVYPPAQVSRDAVVVVIGLAAWAVFAFWLHGVLIGVRPLG</sequence>
<evidence type="ECO:0000313" key="8">
    <source>
        <dbReference type="Proteomes" id="UP000198908"/>
    </source>
</evidence>
<reference evidence="8" key="1">
    <citation type="submission" date="2016-09" db="EMBL/GenBank/DDBJ databases">
        <authorList>
            <person name="Varghese N."/>
            <person name="Submissions S."/>
        </authorList>
    </citation>
    <scope>NUCLEOTIDE SEQUENCE [LARGE SCALE GENOMIC DNA]</scope>
    <source>
        <strain evidence="8">TNe-862</strain>
    </source>
</reference>
<organism evidence="7 8">
    <name type="scientific">Paraburkholderia lycopersici</name>
    <dbReference type="NCBI Taxonomy" id="416944"/>
    <lineage>
        <taxon>Bacteria</taxon>
        <taxon>Pseudomonadati</taxon>
        <taxon>Pseudomonadota</taxon>
        <taxon>Betaproteobacteria</taxon>
        <taxon>Burkholderiales</taxon>
        <taxon>Burkholderiaceae</taxon>
        <taxon>Paraburkholderia</taxon>
    </lineage>
</organism>
<dbReference type="InterPro" id="IPR009915">
    <property type="entry name" value="NnrU_dom"/>
</dbReference>
<evidence type="ECO:0000256" key="5">
    <source>
        <dbReference type="SAM" id="Phobius"/>
    </source>
</evidence>
<gene>
    <name evidence="7" type="ORF">SAMN05421548_108139</name>
</gene>
<proteinExistence type="predicted"/>
<keyword evidence="8" id="KW-1185">Reference proteome</keyword>
<protein>
    <submittedName>
        <fullName evidence="7">Uncharacterized membrane protein</fullName>
    </submittedName>
</protein>
<feature type="transmembrane region" description="Helical" evidence="5">
    <location>
        <begin position="164"/>
        <end position="188"/>
    </location>
</feature>
<dbReference type="EMBL" id="FMYQ01000008">
    <property type="protein sequence ID" value="SDC60633.1"/>
    <property type="molecule type" value="Genomic_DNA"/>
</dbReference>
<evidence type="ECO:0000313" key="7">
    <source>
        <dbReference type="EMBL" id="SDC60633.1"/>
    </source>
</evidence>
<keyword evidence="3 5" id="KW-1133">Transmembrane helix</keyword>
<dbReference type="Pfam" id="PF07298">
    <property type="entry name" value="NnrU"/>
    <property type="match status" value="1"/>
</dbReference>